<reference evidence="1 2" key="1">
    <citation type="submission" date="2023-07" db="EMBL/GenBank/DDBJ databases">
        <title>Sorghum-associated microbial communities from plants grown in Nebraska, USA.</title>
        <authorList>
            <person name="Schachtman D."/>
        </authorList>
    </citation>
    <scope>NUCLEOTIDE SEQUENCE [LARGE SCALE GENOMIC DNA]</scope>
    <source>
        <strain evidence="1 2">DS1316</strain>
    </source>
</reference>
<name>A0ABU1LN01_9BURK</name>
<protein>
    <submittedName>
        <fullName evidence="1">Uncharacterized protein</fullName>
    </submittedName>
</protein>
<dbReference type="EMBL" id="JAVDRP010000002">
    <property type="protein sequence ID" value="MDR6407921.1"/>
    <property type="molecule type" value="Genomic_DNA"/>
</dbReference>
<evidence type="ECO:0000313" key="1">
    <source>
        <dbReference type="EMBL" id="MDR6407921.1"/>
    </source>
</evidence>
<evidence type="ECO:0000313" key="2">
    <source>
        <dbReference type="Proteomes" id="UP001264340"/>
    </source>
</evidence>
<proteinExistence type="predicted"/>
<sequence length="51" mass="6319">MRLPVGSKEAVKRGELAREERRHRVRRLFYNGRIALFDFSLFRRIFREVFH</sequence>
<organism evidence="1 2">
    <name type="scientific">Paraburkholderia terricola</name>
    <dbReference type="NCBI Taxonomy" id="169427"/>
    <lineage>
        <taxon>Bacteria</taxon>
        <taxon>Pseudomonadati</taxon>
        <taxon>Pseudomonadota</taxon>
        <taxon>Betaproteobacteria</taxon>
        <taxon>Burkholderiales</taxon>
        <taxon>Burkholderiaceae</taxon>
        <taxon>Paraburkholderia</taxon>
    </lineage>
</organism>
<keyword evidence="2" id="KW-1185">Reference proteome</keyword>
<gene>
    <name evidence="1" type="ORF">J2804_001309</name>
</gene>
<accession>A0ABU1LN01</accession>
<dbReference type="Proteomes" id="UP001264340">
    <property type="component" value="Unassembled WGS sequence"/>
</dbReference>
<comment type="caution">
    <text evidence="1">The sequence shown here is derived from an EMBL/GenBank/DDBJ whole genome shotgun (WGS) entry which is preliminary data.</text>
</comment>